<dbReference type="InterPro" id="IPR044578">
    <property type="entry name" value="BIR6-like"/>
</dbReference>
<evidence type="ECO:0000256" key="3">
    <source>
        <dbReference type="SAM" id="MobiDB-lite"/>
    </source>
</evidence>
<dbReference type="PANTHER" id="PTHR47003">
    <property type="entry name" value="OS01G0970900 PROTEIN"/>
    <property type="match status" value="1"/>
</dbReference>
<evidence type="ECO:0000256" key="2">
    <source>
        <dbReference type="PROSITE-ProRule" id="PRU00708"/>
    </source>
</evidence>
<feature type="repeat" description="PPR" evidence="2">
    <location>
        <begin position="410"/>
        <end position="444"/>
    </location>
</feature>
<dbReference type="SUPFAM" id="SSF48452">
    <property type="entry name" value="TPR-like"/>
    <property type="match status" value="1"/>
</dbReference>
<accession>A0AAP0NXE7</accession>
<feature type="repeat" description="PPR" evidence="2">
    <location>
        <begin position="375"/>
        <end position="409"/>
    </location>
</feature>
<gene>
    <name evidence="4" type="ORF">Scep_017939</name>
</gene>
<proteinExistence type="predicted"/>
<protein>
    <recommendedName>
        <fullName evidence="6">Pentatricopeptide repeat-containing protein</fullName>
    </recommendedName>
</protein>
<dbReference type="InterPro" id="IPR002885">
    <property type="entry name" value="PPR_rpt"/>
</dbReference>
<feature type="repeat" description="PPR" evidence="2">
    <location>
        <begin position="303"/>
        <end position="337"/>
    </location>
</feature>
<evidence type="ECO:0008006" key="6">
    <source>
        <dbReference type="Google" id="ProtNLM"/>
    </source>
</evidence>
<dbReference type="Pfam" id="PF01535">
    <property type="entry name" value="PPR"/>
    <property type="match status" value="3"/>
</dbReference>
<keyword evidence="1" id="KW-0677">Repeat</keyword>
<dbReference type="Proteomes" id="UP001419268">
    <property type="component" value="Unassembled WGS sequence"/>
</dbReference>
<sequence>MKRAKPIMASLRLLKSHHLARHSTTRSLHFQVTRLPFFPHCFSSLYANHTCCSCDSLGTHKNMHFSTRPSSLLDLIVANEWSQDLEKEVHKLCPRPAHETVMYILKKLDKTPLKALDFFNWVRDRDGFDSSSGLYGLVLRILGRKETMKEFWVVIKRMCDEGYELDKETFLTIVSVFGKEKMASDAVALTQLYNKMVQDSATDVAVKGVVDAVLGSDWNDEVEKKLGEIELSLTDNSMVKILRDLKGHPLKALGFFRWVSEHIGFKHNVITYNAIARILGREETIEKFWEMIEEMKSAGHDMDIDTYIKLSRQFQKNKMMEDAVKLYEFMMDGPYKPSVQDCSALLRKISLSTTPDLNLVFRVVKKYEATGHSLSKAVYDGIHRSLTSVGRFDEAEKILDNMKNAGYEPDNITYSQLVYGLCKARKFDEACKVMDEMETIGCVPDIKTWTILIQGHCYAGEVDEALKCFTKMLEKNCDADADLLEVLVSALCSKRRVDGAYTLLIEMVKKARLRPWQATYKDLISKLLGERKLDEALNLLRMMKKHNFPPFAEPFVEYISKSGTVDDAKEFLSALTVKQYPSSSAYAHILQSFIREGRQSEAQDLLYKCPHHIRNHSDIVTLFGSSKKSSSSNQKKNNSYLSKDNKSSGISLVKE</sequence>
<dbReference type="InterPro" id="IPR011990">
    <property type="entry name" value="TPR-like_helical_dom_sf"/>
</dbReference>
<organism evidence="4 5">
    <name type="scientific">Stephania cephalantha</name>
    <dbReference type="NCBI Taxonomy" id="152367"/>
    <lineage>
        <taxon>Eukaryota</taxon>
        <taxon>Viridiplantae</taxon>
        <taxon>Streptophyta</taxon>
        <taxon>Embryophyta</taxon>
        <taxon>Tracheophyta</taxon>
        <taxon>Spermatophyta</taxon>
        <taxon>Magnoliopsida</taxon>
        <taxon>Ranunculales</taxon>
        <taxon>Menispermaceae</taxon>
        <taxon>Menispermoideae</taxon>
        <taxon>Cissampelideae</taxon>
        <taxon>Stephania</taxon>
    </lineage>
</organism>
<dbReference type="GO" id="GO:0008380">
    <property type="term" value="P:RNA splicing"/>
    <property type="evidence" value="ECO:0007669"/>
    <property type="project" value="InterPro"/>
</dbReference>
<dbReference type="NCBIfam" id="TIGR00756">
    <property type="entry name" value="PPR"/>
    <property type="match status" value="3"/>
</dbReference>
<feature type="compositionally biased region" description="Low complexity" evidence="3">
    <location>
        <begin position="625"/>
        <end position="642"/>
    </location>
</feature>
<evidence type="ECO:0000313" key="5">
    <source>
        <dbReference type="Proteomes" id="UP001419268"/>
    </source>
</evidence>
<dbReference type="PANTHER" id="PTHR47003:SF2">
    <property type="entry name" value="OS01G0970900 PROTEIN"/>
    <property type="match status" value="1"/>
</dbReference>
<keyword evidence="5" id="KW-1185">Reference proteome</keyword>
<dbReference type="AlphaFoldDB" id="A0AAP0NXE7"/>
<feature type="repeat" description="PPR" evidence="2">
    <location>
        <begin position="268"/>
        <end position="302"/>
    </location>
</feature>
<evidence type="ECO:0000313" key="4">
    <source>
        <dbReference type="EMBL" id="KAK9119846.1"/>
    </source>
</evidence>
<name>A0AAP0NXE7_9MAGN</name>
<reference evidence="4 5" key="1">
    <citation type="submission" date="2024-01" db="EMBL/GenBank/DDBJ databases">
        <title>Genome assemblies of Stephania.</title>
        <authorList>
            <person name="Yang L."/>
        </authorList>
    </citation>
    <scope>NUCLEOTIDE SEQUENCE [LARGE SCALE GENOMIC DNA]</scope>
    <source>
        <strain evidence="4">JXDWG</strain>
        <tissue evidence="4">Leaf</tissue>
    </source>
</reference>
<feature type="repeat" description="PPR" evidence="2">
    <location>
        <begin position="445"/>
        <end position="479"/>
    </location>
</feature>
<dbReference type="EMBL" id="JBBNAG010000007">
    <property type="protein sequence ID" value="KAK9119846.1"/>
    <property type="molecule type" value="Genomic_DNA"/>
</dbReference>
<dbReference type="Gene3D" id="1.25.40.10">
    <property type="entry name" value="Tetratricopeptide repeat domain"/>
    <property type="match status" value="4"/>
</dbReference>
<feature type="region of interest" description="Disordered" evidence="3">
    <location>
        <begin position="624"/>
        <end position="655"/>
    </location>
</feature>
<feature type="repeat" description="PPR" evidence="2">
    <location>
        <begin position="516"/>
        <end position="550"/>
    </location>
</feature>
<evidence type="ECO:0000256" key="1">
    <source>
        <dbReference type="ARBA" id="ARBA00022737"/>
    </source>
</evidence>
<dbReference type="PROSITE" id="PS51375">
    <property type="entry name" value="PPR"/>
    <property type="match status" value="6"/>
</dbReference>
<dbReference type="Pfam" id="PF12854">
    <property type="entry name" value="PPR_1"/>
    <property type="match status" value="2"/>
</dbReference>
<comment type="caution">
    <text evidence="4">The sequence shown here is derived from an EMBL/GenBank/DDBJ whole genome shotgun (WGS) entry which is preliminary data.</text>
</comment>